<protein>
    <submittedName>
        <fullName evidence="1">Uncharacterized protein</fullName>
    </submittedName>
</protein>
<sequence length="1032" mass="114081">MICIPTFPRPAGVLRKRTNILGWLVGGWLLVTGPGARAQALAQQPDRVLSTVGVRDLSSDPAGFAWVAARQGMFRYDGRQLVPLNQLVRQGPRLRGEALRVVADSAGTVWVGMHDGLYAFVPATGELRPVPLPRLTGRHGRINALLLHRGTLWFGRGMDPCQVFRLSLRRPQQSARLVWQYPQGLIAAIEPDSAGLLLHSFERSWRLSPGGQVHTLAPHSRRYRVQQADGSRRTQLADHPLRLPNSPYFLTDSVLYEHRPSQPRRVLARWRRNRSSAAVPRLNVLELDSTWYWLGDEELLALSIRRQRQAPELQHYPLPLAREWNGWLCFNRARTGLYAFAEGMPGVIELRPRRASIQALPVAGKQRLSTRAISRLADGRLLVGSYSGTFTQAADSPLAPLRPWPGQAPGRVWYCSLRLPDASLVVGFENGRSVGLLAGGRFEEIRWAGPHPEPTGKTIFCLLRDRAGRLWAGGQQGLFALDLARRTRKRYREADPAWPLHGCEIEALSEGANGELWLATNRGLYCLQPATGELRHYGPDEPPPYRLPTGLLRCVLAAHPDSVWVGTLDAGLLLLHPRRGVQRQLTLGRGLPSEAVAFVLAPRPGRVLWVGTHHGLVRYEPRTGRRSDLTTADGLATNELNRQSSWYDSVQQRLYVGGVGGLSFLAPQDLTTPEYQPRLLLTSLTQHHAQPDTIRTDYLAGTLPKGLELAPGDAFADLALSLSDDGGSALGRFTYRLRGTGPAPWQELGTSHHLRLQGLEPGDYTLEIRGETELGTPTRNLLRVPVRARTYWWRRPGVWAALTALLVAGAVGGVYGWQQRRGRRREQHWQAEHALRQRIAADLHDDVGNLLTQISMHSDLLRETPHTPAQTRARLDALALAARQAGQQMSDVVWSLHAGPLRLSQLLERMRDHAQEVLPPAGLDVQFRVAPDLPDPVLAPALLHHFYLIYKEALHNVVKHAQATTVTVQLAAAPAGLTLTVADDGRGHNGRPRPGGRGLASMQGRAQAVGGTVRYEPLMKGFAVVVALPLAG</sequence>
<organism evidence="1 2">
    <name type="scientific">Hymenobacter qilianensis</name>
    <dbReference type="NCBI Taxonomy" id="1385715"/>
    <lineage>
        <taxon>Bacteria</taxon>
        <taxon>Pseudomonadati</taxon>
        <taxon>Bacteroidota</taxon>
        <taxon>Cytophagia</taxon>
        <taxon>Cytophagales</taxon>
        <taxon>Hymenobacteraceae</taxon>
        <taxon>Hymenobacter</taxon>
    </lineage>
</organism>
<dbReference type="Proteomes" id="UP000605392">
    <property type="component" value="Unassembled WGS sequence"/>
</dbReference>
<evidence type="ECO:0000313" key="1">
    <source>
        <dbReference type="EMBL" id="GGF80086.1"/>
    </source>
</evidence>
<reference evidence="1 2" key="1">
    <citation type="journal article" date="2019" name="Int. J. Syst. Evol. Microbiol.">
        <title>The Global Catalogue of Microorganisms (GCM) 10K type strain sequencing project: providing services to taxonomists for standard genome sequencing and annotation.</title>
        <authorList>
            <consortium name="The Broad Institute Genomics Platform"/>
            <consortium name="The Broad Institute Genome Sequencing Center for Infectious Disease"/>
            <person name="Wu L."/>
            <person name="Ma J."/>
        </authorList>
    </citation>
    <scope>NUCLEOTIDE SEQUENCE [LARGE SCALE GENOMIC DNA]</scope>
    <source>
        <strain evidence="1 2">CGMCC 1.12720</strain>
    </source>
</reference>
<proteinExistence type="predicted"/>
<accession>A0ACB5PWZ8</accession>
<dbReference type="EMBL" id="BMFN01000005">
    <property type="protein sequence ID" value="GGF80086.1"/>
    <property type="molecule type" value="Genomic_DNA"/>
</dbReference>
<evidence type="ECO:0000313" key="2">
    <source>
        <dbReference type="Proteomes" id="UP000605392"/>
    </source>
</evidence>
<keyword evidence="2" id="KW-1185">Reference proteome</keyword>
<comment type="caution">
    <text evidence="1">The sequence shown here is derived from an EMBL/GenBank/DDBJ whole genome shotgun (WGS) entry which is preliminary data.</text>
</comment>
<name>A0ACB5PWZ8_9BACT</name>
<gene>
    <name evidence="1" type="ORF">GCM10011375_38940</name>
</gene>